<dbReference type="GO" id="GO:0016747">
    <property type="term" value="F:acyltransferase activity, transferring groups other than amino-acyl groups"/>
    <property type="evidence" value="ECO:0007669"/>
    <property type="project" value="InterPro"/>
</dbReference>
<dbReference type="AlphaFoldDB" id="A0A6I4YEU9"/>
<dbReference type="GO" id="GO:0005829">
    <property type="term" value="C:cytosol"/>
    <property type="evidence" value="ECO:0007669"/>
    <property type="project" value="InterPro"/>
</dbReference>
<accession>A0A6I4YEU9</accession>
<proteinExistence type="predicted"/>
<dbReference type="InterPro" id="IPR016181">
    <property type="entry name" value="Acyl_CoA_acyltransferase"/>
</dbReference>
<dbReference type="Gene3D" id="3.40.630.30">
    <property type="match status" value="1"/>
</dbReference>
<dbReference type="InterPro" id="IPR003484">
    <property type="entry name" value="NodA"/>
</dbReference>
<evidence type="ECO:0000259" key="1">
    <source>
        <dbReference type="PROSITE" id="PS51186"/>
    </source>
</evidence>
<organism evidence="2 3">
    <name type="scientific">Deinococcus xianganensis</name>
    <dbReference type="NCBI Taxonomy" id="1507289"/>
    <lineage>
        <taxon>Bacteria</taxon>
        <taxon>Thermotogati</taxon>
        <taxon>Deinococcota</taxon>
        <taxon>Deinococci</taxon>
        <taxon>Deinococcales</taxon>
        <taxon>Deinococcaceae</taxon>
        <taxon>Deinococcus</taxon>
    </lineage>
</organism>
<dbReference type="SUPFAM" id="SSF55729">
    <property type="entry name" value="Acyl-CoA N-acyltransferases (Nat)"/>
    <property type="match status" value="1"/>
</dbReference>
<dbReference type="PROSITE" id="PS51186">
    <property type="entry name" value="GNAT"/>
    <property type="match status" value="1"/>
</dbReference>
<dbReference type="EMBL" id="WVHK01000062">
    <property type="protein sequence ID" value="MXV20889.1"/>
    <property type="molecule type" value="Genomic_DNA"/>
</dbReference>
<dbReference type="Pfam" id="PF02474">
    <property type="entry name" value="NodA"/>
    <property type="match status" value="1"/>
</dbReference>
<dbReference type="RefSeq" id="WP_160980751.1">
    <property type="nucleotide sequence ID" value="NZ_WVHK01000062.1"/>
</dbReference>
<dbReference type="InterPro" id="IPR000182">
    <property type="entry name" value="GNAT_dom"/>
</dbReference>
<sequence length="183" mass="20070">MTLTAHVTPRADLTPELEAGLRALLIAAYPQFADFWAGASYWGSEPEWHLWLADPAGVPAAQMGCGRRVAEVGGREVTLVGVGGVATHPAFQRRGVGLRLLRELRTFLNTLPDVEFAFLQCREEVVPFYELGGFTRVPNAAQYLDPDEGQWVLDAGPTLILPVHAALRDWPPGETVNLRGTPW</sequence>
<comment type="caution">
    <text evidence="2">The sequence shown here is derived from an EMBL/GenBank/DDBJ whole genome shotgun (WGS) entry which is preliminary data.</text>
</comment>
<reference evidence="2 3" key="1">
    <citation type="submission" date="2019-11" db="EMBL/GenBank/DDBJ databases">
        <title>Genome sequence of Deinococcus xianganensis Y35, AI-2 producing algicidal bacterium, isolated from lake water.</title>
        <authorList>
            <person name="Li Y."/>
        </authorList>
    </citation>
    <scope>NUCLEOTIDE SEQUENCE [LARGE SCALE GENOMIC DNA]</scope>
    <source>
        <strain evidence="2 3">Y35</strain>
    </source>
</reference>
<name>A0A6I4YEU9_9DEIO</name>
<dbReference type="CDD" id="cd04301">
    <property type="entry name" value="NAT_SF"/>
    <property type="match status" value="1"/>
</dbReference>
<keyword evidence="3" id="KW-1185">Reference proteome</keyword>
<feature type="domain" description="N-acetyltransferase" evidence="1">
    <location>
        <begin position="19"/>
        <end position="160"/>
    </location>
</feature>
<evidence type="ECO:0000313" key="3">
    <source>
        <dbReference type="Proteomes" id="UP000430519"/>
    </source>
</evidence>
<dbReference type="Proteomes" id="UP000430519">
    <property type="component" value="Unassembled WGS sequence"/>
</dbReference>
<keyword evidence="2" id="KW-0808">Transferase</keyword>
<evidence type="ECO:0000313" key="2">
    <source>
        <dbReference type="EMBL" id="MXV20889.1"/>
    </source>
</evidence>
<protein>
    <submittedName>
        <fullName evidence="2">GNAT family N-acetyltransferase</fullName>
    </submittedName>
</protein>
<gene>
    <name evidence="2" type="ORF">GLX28_14725</name>
</gene>